<dbReference type="Proteomes" id="UP001212841">
    <property type="component" value="Unassembled WGS sequence"/>
</dbReference>
<name>A0AAD5SFC5_9FUNG</name>
<accession>A0AAD5SFC5</accession>
<evidence type="ECO:0000313" key="5">
    <source>
        <dbReference type="Proteomes" id="UP001212841"/>
    </source>
</evidence>
<dbReference type="Pfam" id="PF00505">
    <property type="entry name" value="HMG_box"/>
    <property type="match status" value="1"/>
</dbReference>
<keyword evidence="1" id="KW-0238">DNA-binding</keyword>
<reference evidence="4" key="1">
    <citation type="submission" date="2020-05" db="EMBL/GenBank/DDBJ databases">
        <title>Phylogenomic resolution of chytrid fungi.</title>
        <authorList>
            <person name="Stajich J.E."/>
            <person name="Amses K."/>
            <person name="Simmons R."/>
            <person name="Seto K."/>
            <person name="Myers J."/>
            <person name="Bonds A."/>
            <person name="Quandt C.A."/>
            <person name="Barry K."/>
            <person name="Liu P."/>
            <person name="Grigoriev I."/>
            <person name="Longcore J.E."/>
            <person name="James T.Y."/>
        </authorList>
    </citation>
    <scope>NUCLEOTIDE SEQUENCE</scope>
    <source>
        <strain evidence="4">JEL0318</strain>
    </source>
</reference>
<evidence type="ECO:0000256" key="2">
    <source>
        <dbReference type="SAM" id="MobiDB-lite"/>
    </source>
</evidence>
<dbReference type="InterPro" id="IPR009071">
    <property type="entry name" value="HMG_box_dom"/>
</dbReference>
<dbReference type="PROSITE" id="PS50118">
    <property type="entry name" value="HMG_BOX_2"/>
    <property type="match status" value="1"/>
</dbReference>
<proteinExistence type="predicted"/>
<feature type="region of interest" description="Disordered" evidence="2">
    <location>
        <begin position="112"/>
        <end position="301"/>
    </location>
</feature>
<evidence type="ECO:0000256" key="1">
    <source>
        <dbReference type="PROSITE-ProRule" id="PRU00267"/>
    </source>
</evidence>
<dbReference type="InterPro" id="IPR036910">
    <property type="entry name" value="HMG_box_dom_sf"/>
</dbReference>
<sequence>MAPPKKAPKRDEVLQSEAGGKLYLGLSSIVDGFRYIAEYIDSNLPPPSTAKKPKQTRVKGTNPYILYQETVRPTLAAEMPDLQQKHVMTVLAAKWKALPPEEKQVYVDRANATRAEAGIPPLKEKTAASEVAKAKKGKGKLEEVKAEAASDDDEDEDEEEEASEEQEDEEASDDDEEEQPLPPAKKSKKTALPSSTVATPVAAKIPQDLATPTPKASAKASAVTPTPPAAKKKNDNATPVANGKAGPATPTPKRKAEEDPAAVSDKKKKKKKSKGGEEEAVTPKVNGSEKSGKGKKKNGKA</sequence>
<keyword evidence="1" id="KW-0539">Nucleus</keyword>
<dbReference type="GO" id="GO:0005634">
    <property type="term" value="C:nucleus"/>
    <property type="evidence" value="ECO:0007669"/>
    <property type="project" value="UniProtKB-UniRule"/>
</dbReference>
<dbReference type="AlphaFoldDB" id="A0AAD5SFC5"/>
<dbReference type="Gene3D" id="1.10.30.10">
    <property type="entry name" value="High mobility group box domain"/>
    <property type="match status" value="1"/>
</dbReference>
<dbReference type="SMART" id="SM00398">
    <property type="entry name" value="HMG"/>
    <property type="match status" value="1"/>
</dbReference>
<feature type="DNA-binding region" description="HMG box" evidence="1">
    <location>
        <begin position="57"/>
        <end position="116"/>
    </location>
</feature>
<protein>
    <recommendedName>
        <fullName evidence="3">HMG box domain-containing protein</fullName>
    </recommendedName>
</protein>
<dbReference type="GO" id="GO:0003677">
    <property type="term" value="F:DNA binding"/>
    <property type="evidence" value="ECO:0007669"/>
    <property type="project" value="UniProtKB-UniRule"/>
</dbReference>
<feature type="domain" description="HMG box" evidence="3">
    <location>
        <begin position="57"/>
        <end position="116"/>
    </location>
</feature>
<feature type="compositionally biased region" description="Acidic residues" evidence="2">
    <location>
        <begin position="149"/>
        <end position="179"/>
    </location>
</feature>
<evidence type="ECO:0000313" key="4">
    <source>
        <dbReference type="EMBL" id="KAJ3052788.1"/>
    </source>
</evidence>
<comment type="caution">
    <text evidence="4">The sequence shown here is derived from an EMBL/GenBank/DDBJ whole genome shotgun (WGS) entry which is preliminary data.</text>
</comment>
<evidence type="ECO:0000259" key="3">
    <source>
        <dbReference type="PROSITE" id="PS50118"/>
    </source>
</evidence>
<gene>
    <name evidence="4" type="ORF">HK097_005655</name>
</gene>
<feature type="compositionally biased region" description="Basic and acidic residues" evidence="2">
    <location>
        <begin position="139"/>
        <end position="148"/>
    </location>
</feature>
<dbReference type="SUPFAM" id="SSF47095">
    <property type="entry name" value="HMG-box"/>
    <property type="match status" value="1"/>
</dbReference>
<organism evidence="4 5">
    <name type="scientific">Rhizophlyctis rosea</name>
    <dbReference type="NCBI Taxonomy" id="64517"/>
    <lineage>
        <taxon>Eukaryota</taxon>
        <taxon>Fungi</taxon>
        <taxon>Fungi incertae sedis</taxon>
        <taxon>Chytridiomycota</taxon>
        <taxon>Chytridiomycota incertae sedis</taxon>
        <taxon>Chytridiomycetes</taxon>
        <taxon>Rhizophlyctidales</taxon>
        <taxon>Rhizophlyctidaceae</taxon>
        <taxon>Rhizophlyctis</taxon>
    </lineage>
</organism>
<keyword evidence="5" id="KW-1185">Reference proteome</keyword>
<dbReference type="CDD" id="cd00084">
    <property type="entry name" value="HMG-box_SF"/>
    <property type="match status" value="1"/>
</dbReference>
<dbReference type="EMBL" id="JADGJD010000265">
    <property type="protein sequence ID" value="KAJ3052788.1"/>
    <property type="molecule type" value="Genomic_DNA"/>
</dbReference>